<dbReference type="PROSITE" id="PS51981">
    <property type="entry name" value="ZF_RZ"/>
    <property type="match status" value="1"/>
</dbReference>
<sequence length="112" mass="12714">MSYNKIIKEEYRADNDEDSFIISPVTQAELNSIAMALANDLDGPVHCYTCPNGHPYVIDACGVPMTINECFICKEKIGGDYYIRQNGLLLVKGNRFDHKMNQLIGKYKCKKF</sequence>
<evidence type="ECO:0000256" key="3">
    <source>
        <dbReference type="ARBA" id="ARBA00022723"/>
    </source>
</evidence>
<reference evidence="8 9" key="1">
    <citation type="journal article" date="2015" name="Genome Biol. Evol.">
        <title>Phylogenomic analyses indicate that early fungi evolved digesting cell walls of algal ancestors of land plants.</title>
        <authorList>
            <person name="Chang Y."/>
            <person name="Wang S."/>
            <person name="Sekimoto S."/>
            <person name="Aerts A.L."/>
            <person name="Choi C."/>
            <person name="Clum A."/>
            <person name="LaButti K.M."/>
            <person name="Lindquist E.A."/>
            <person name="Yee Ngan C."/>
            <person name="Ohm R.A."/>
            <person name="Salamov A.A."/>
            <person name="Grigoriev I.V."/>
            <person name="Spatafora J.W."/>
            <person name="Berbee M.L."/>
        </authorList>
    </citation>
    <scope>NUCLEOTIDE SEQUENCE [LARGE SCALE GENOMIC DNA]</scope>
    <source>
        <strain evidence="8 9">NRRL 28638</strain>
    </source>
</reference>
<keyword evidence="4" id="KW-0863">Zinc-finger</keyword>
<evidence type="ECO:0000256" key="4">
    <source>
        <dbReference type="ARBA" id="ARBA00022771"/>
    </source>
</evidence>
<dbReference type="Proteomes" id="UP000070444">
    <property type="component" value="Unassembled WGS sequence"/>
</dbReference>
<dbReference type="GO" id="GO:0002376">
    <property type="term" value="P:immune system process"/>
    <property type="evidence" value="ECO:0007669"/>
    <property type="project" value="UniProtKB-KW"/>
</dbReference>
<dbReference type="GO" id="GO:0005737">
    <property type="term" value="C:cytoplasm"/>
    <property type="evidence" value="ECO:0007669"/>
    <property type="project" value="UniProtKB-SubCell"/>
</dbReference>
<protein>
    <recommendedName>
        <fullName evidence="7">RZ-type domain-containing protein</fullName>
    </recommendedName>
</protein>
<dbReference type="GO" id="GO:0008270">
    <property type="term" value="F:zinc ion binding"/>
    <property type="evidence" value="ECO:0007669"/>
    <property type="project" value="UniProtKB-KW"/>
</dbReference>
<evidence type="ECO:0000313" key="8">
    <source>
        <dbReference type="EMBL" id="KXN71786.1"/>
    </source>
</evidence>
<feature type="domain" description="RZ-type" evidence="7">
    <location>
        <begin position="25"/>
        <end position="101"/>
    </location>
</feature>
<evidence type="ECO:0000256" key="6">
    <source>
        <dbReference type="ARBA" id="ARBA00022859"/>
    </source>
</evidence>
<keyword evidence="2" id="KW-0963">Cytoplasm</keyword>
<evidence type="ECO:0000256" key="1">
    <source>
        <dbReference type="ARBA" id="ARBA00004496"/>
    </source>
</evidence>
<dbReference type="OrthoDB" id="2423195at2759"/>
<proteinExistence type="predicted"/>
<dbReference type="Pfam" id="PF20173">
    <property type="entry name" value="ZnF_RZ-type"/>
    <property type="match status" value="1"/>
</dbReference>
<evidence type="ECO:0000259" key="7">
    <source>
        <dbReference type="PROSITE" id="PS51981"/>
    </source>
</evidence>
<keyword evidence="5" id="KW-0862">Zinc</keyword>
<comment type="subcellular location">
    <subcellularLocation>
        <location evidence="1">Cytoplasm</location>
    </subcellularLocation>
</comment>
<organism evidence="8 9">
    <name type="scientific">Conidiobolus coronatus (strain ATCC 28846 / CBS 209.66 / NRRL 28638)</name>
    <name type="common">Delacroixia coronata</name>
    <dbReference type="NCBI Taxonomy" id="796925"/>
    <lineage>
        <taxon>Eukaryota</taxon>
        <taxon>Fungi</taxon>
        <taxon>Fungi incertae sedis</taxon>
        <taxon>Zoopagomycota</taxon>
        <taxon>Entomophthoromycotina</taxon>
        <taxon>Entomophthoromycetes</taxon>
        <taxon>Entomophthorales</taxon>
        <taxon>Ancylistaceae</taxon>
        <taxon>Conidiobolus</taxon>
    </lineage>
</organism>
<dbReference type="STRING" id="796925.A0A137P9V1"/>
<dbReference type="InterPro" id="IPR046439">
    <property type="entry name" value="ZF_RZ_dom"/>
</dbReference>
<name>A0A137P9V1_CONC2</name>
<evidence type="ECO:0000256" key="5">
    <source>
        <dbReference type="ARBA" id="ARBA00022833"/>
    </source>
</evidence>
<gene>
    <name evidence="8" type="ORF">CONCODRAFT_5497</name>
</gene>
<keyword evidence="6" id="KW-0391">Immunity</keyword>
<accession>A0A137P9V1</accession>
<evidence type="ECO:0000313" key="9">
    <source>
        <dbReference type="Proteomes" id="UP000070444"/>
    </source>
</evidence>
<dbReference type="EMBL" id="KQ964467">
    <property type="protein sequence ID" value="KXN71786.1"/>
    <property type="molecule type" value="Genomic_DNA"/>
</dbReference>
<dbReference type="AlphaFoldDB" id="A0A137P9V1"/>
<evidence type="ECO:0000256" key="2">
    <source>
        <dbReference type="ARBA" id="ARBA00022490"/>
    </source>
</evidence>
<keyword evidence="3" id="KW-0479">Metal-binding</keyword>
<keyword evidence="9" id="KW-1185">Reference proteome</keyword>